<keyword evidence="5 8" id="KW-1133">Transmembrane helix</keyword>
<feature type="compositionally biased region" description="Acidic residues" evidence="7">
    <location>
        <begin position="423"/>
        <end position="440"/>
    </location>
</feature>
<protein>
    <recommendedName>
        <fullName evidence="11">OPT domain-containing protein</fullName>
    </recommendedName>
</protein>
<dbReference type="Proteomes" id="UP001187682">
    <property type="component" value="Unassembled WGS sequence"/>
</dbReference>
<feature type="transmembrane region" description="Helical" evidence="8">
    <location>
        <begin position="474"/>
        <end position="495"/>
    </location>
</feature>
<evidence type="ECO:0000256" key="5">
    <source>
        <dbReference type="ARBA" id="ARBA00022989"/>
    </source>
</evidence>
<keyword evidence="10" id="KW-1185">Reference proteome</keyword>
<evidence type="ECO:0000313" key="10">
    <source>
        <dbReference type="Proteomes" id="UP001187682"/>
    </source>
</evidence>
<gene>
    <name evidence="9" type="ORF">DNG_03237</name>
</gene>
<evidence type="ECO:0008006" key="11">
    <source>
        <dbReference type="Google" id="ProtNLM"/>
    </source>
</evidence>
<dbReference type="Pfam" id="PF03169">
    <property type="entry name" value="OPT"/>
    <property type="match status" value="1"/>
</dbReference>
<proteinExistence type="inferred from homology"/>
<feature type="transmembrane region" description="Helical" evidence="8">
    <location>
        <begin position="91"/>
        <end position="114"/>
    </location>
</feature>
<dbReference type="AlphaFoldDB" id="A0AAE8MWP5"/>
<feature type="transmembrane region" description="Helical" evidence="8">
    <location>
        <begin position="31"/>
        <end position="53"/>
    </location>
</feature>
<name>A0AAE8MWP5_9PEZI</name>
<organism evidence="9 10">
    <name type="scientific">Cephalotrichum gorgonifer</name>
    <dbReference type="NCBI Taxonomy" id="2041049"/>
    <lineage>
        <taxon>Eukaryota</taxon>
        <taxon>Fungi</taxon>
        <taxon>Dikarya</taxon>
        <taxon>Ascomycota</taxon>
        <taxon>Pezizomycotina</taxon>
        <taxon>Sordariomycetes</taxon>
        <taxon>Hypocreomycetidae</taxon>
        <taxon>Microascales</taxon>
        <taxon>Microascaceae</taxon>
        <taxon>Cephalotrichum</taxon>
    </lineage>
</organism>
<evidence type="ECO:0000313" key="9">
    <source>
        <dbReference type="EMBL" id="SPO00488.1"/>
    </source>
</evidence>
<evidence type="ECO:0000256" key="4">
    <source>
        <dbReference type="ARBA" id="ARBA00022692"/>
    </source>
</evidence>
<comment type="subcellular location">
    <subcellularLocation>
        <location evidence="1">Membrane</location>
        <topology evidence="1">Multi-pass membrane protein</topology>
    </subcellularLocation>
</comment>
<feature type="transmembrane region" description="Helical" evidence="8">
    <location>
        <begin position="59"/>
        <end position="79"/>
    </location>
</feature>
<evidence type="ECO:0000256" key="3">
    <source>
        <dbReference type="ARBA" id="ARBA00022448"/>
    </source>
</evidence>
<feature type="transmembrane region" description="Helical" evidence="8">
    <location>
        <begin position="623"/>
        <end position="641"/>
    </location>
</feature>
<feature type="transmembrane region" description="Helical" evidence="8">
    <location>
        <begin position="564"/>
        <end position="585"/>
    </location>
</feature>
<comment type="caution">
    <text evidence="9">The sequence shown here is derived from an EMBL/GenBank/DDBJ whole genome shotgun (WGS) entry which is preliminary data.</text>
</comment>
<comment type="similarity">
    <text evidence="2">Belongs to the oligopeptide OPT transporter family.</text>
</comment>
<dbReference type="PANTHER" id="PTHR31645:SF0">
    <property type="entry name" value="OLIGOPEPTIDE TRANSPORTER YGL114W-RELATED"/>
    <property type="match status" value="1"/>
</dbReference>
<keyword evidence="6 8" id="KW-0472">Membrane</keyword>
<feature type="transmembrane region" description="Helical" evidence="8">
    <location>
        <begin position="653"/>
        <end position="679"/>
    </location>
</feature>
<accession>A0AAE8MWP5</accession>
<feature type="transmembrane region" description="Helical" evidence="8">
    <location>
        <begin position="448"/>
        <end position="468"/>
    </location>
</feature>
<dbReference type="NCBIfam" id="TIGR00728">
    <property type="entry name" value="OPT_sfam"/>
    <property type="match status" value="2"/>
</dbReference>
<evidence type="ECO:0000256" key="2">
    <source>
        <dbReference type="ARBA" id="ARBA00008807"/>
    </source>
</evidence>
<dbReference type="InterPro" id="IPR045035">
    <property type="entry name" value="YSL-like"/>
</dbReference>
<feature type="region of interest" description="Disordered" evidence="7">
    <location>
        <begin position="384"/>
        <end position="440"/>
    </location>
</feature>
<reference evidence="9" key="1">
    <citation type="submission" date="2018-03" db="EMBL/GenBank/DDBJ databases">
        <authorList>
            <person name="Guldener U."/>
        </authorList>
    </citation>
    <scope>NUCLEOTIDE SEQUENCE</scope>
</reference>
<sequence>MSPDRGFQYNGETSPLISQARPVPVPAGRSFTLRGILVGLLVGLIICFSNMYFGLQTGWVSTMTLPASLLGFGLFRMVSKHIRLPFTPVENVLVQTVAGSMAIMPLGCGFVGVLPAMNFLLSPEEQGPIHLSKFMLVIWALGLCYFGVVFAVPLRRQVIIRERLRFPSGFSTAVLIGVLHGQTPDSGTGIDTSPASGTFASLVPKKLQSPAPLPGEAETEPEDGDVAEDTKLHEWAANIKLLIICFGVSGFFTLTMYFFPVLRSLPIFGRAAAQTWLWTFNPSLAYVGQGIIMGVETTLHMTLGAVVGWGILSPLAHRRGWAPGPIDDWDSGSKGWIVWVSLSIMLADAVINLAHIPGRVIVGLPRTQSALKYLRSLLSGAGRRSGYSAVSDQGDEEPEPRPRTRAIADPERESLIAAPGDLSAEDPDNDDEEKPEDAPEDQLVSNRVIWIGLVASILLCISTIHIVFGDLMPLYATVLAVAVALVLSVMGVRALGETDLNPVSGISKLAQLFFAFVIPASHKSAVLINLVSGAVAEAGALQAGELMQDLKTGHLLGAAPKAQFWGQVIGATVGAVVSAFIYQLYTSVYTIPGDLFQVPTAFVWIFTARLVTGKGLPPMAKQWAIGSGLVFSLTTIARIFTADMAWRPIIPGGIAVAVGMYNVPSFTLARAVGGVFSWYWTSVLKRSNTPLIIMASGFILGEGFLSIVNLLLESLGVPHH</sequence>
<evidence type="ECO:0000256" key="8">
    <source>
        <dbReference type="SAM" id="Phobius"/>
    </source>
</evidence>
<dbReference type="GO" id="GO:0035673">
    <property type="term" value="F:oligopeptide transmembrane transporter activity"/>
    <property type="evidence" value="ECO:0007669"/>
    <property type="project" value="InterPro"/>
</dbReference>
<keyword evidence="3" id="KW-0813">Transport</keyword>
<dbReference type="GO" id="GO:0000329">
    <property type="term" value="C:fungal-type vacuole membrane"/>
    <property type="evidence" value="ECO:0007669"/>
    <property type="project" value="TreeGrafter"/>
</dbReference>
<dbReference type="EMBL" id="ONZQ02000004">
    <property type="protein sequence ID" value="SPO00488.1"/>
    <property type="molecule type" value="Genomic_DNA"/>
</dbReference>
<feature type="transmembrane region" description="Helical" evidence="8">
    <location>
        <begin position="241"/>
        <end position="261"/>
    </location>
</feature>
<keyword evidence="4 8" id="KW-0812">Transmembrane</keyword>
<evidence type="ECO:0000256" key="7">
    <source>
        <dbReference type="SAM" id="MobiDB-lite"/>
    </source>
</evidence>
<feature type="compositionally biased region" description="Basic and acidic residues" evidence="7">
    <location>
        <begin position="399"/>
        <end position="414"/>
    </location>
</feature>
<feature type="transmembrane region" description="Helical" evidence="8">
    <location>
        <begin position="299"/>
        <end position="316"/>
    </location>
</feature>
<feature type="transmembrane region" description="Helical" evidence="8">
    <location>
        <begin position="134"/>
        <end position="154"/>
    </location>
</feature>
<evidence type="ECO:0000256" key="1">
    <source>
        <dbReference type="ARBA" id="ARBA00004141"/>
    </source>
</evidence>
<dbReference type="PANTHER" id="PTHR31645">
    <property type="entry name" value="OLIGOPEPTIDE TRANSPORTER YGL114W-RELATED"/>
    <property type="match status" value="1"/>
</dbReference>
<evidence type="ECO:0000256" key="6">
    <source>
        <dbReference type="ARBA" id="ARBA00023136"/>
    </source>
</evidence>
<feature type="transmembrane region" description="Helical" evidence="8">
    <location>
        <begin position="691"/>
        <end position="712"/>
    </location>
</feature>
<dbReference type="InterPro" id="IPR004813">
    <property type="entry name" value="OPT"/>
</dbReference>